<evidence type="ECO:0000259" key="9">
    <source>
        <dbReference type="PROSITE" id="PS50828"/>
    </source>
</evidence>
<comment type="similarity">
    <text evidence="7">Belongs to the DNA mismatch repair MutS family. MutS2 subfamily.</text>
</comment>
<dbReference type="Gene3D" id="3.40.50.300">
    <property type="entry name" value="P-loop containing nucleotide triphosphate hydrolases"/>
    <property type="match status" value="1"/>
</dbReference>
<dbReference type="EMBL" id="JAUKPO010000013">
    <property type="protein sequence ID" value="MDO1448671.1"/>
    <property type="molecule type" value="Genomic_DNA"/>
</dbReference>
<evidence type="ECO:0000256" key="2">
    <source>
        <dbReference type="ARBA" id="ARBA00022741"/>
    </source>
</evidence>
<protein>
    <recommendedName>
        <fullName evidence="7">Endonuclease MutS2</fullName>
        <ecNumber evidence="7">3.1.-.-</ecNumber>
    </recommendedName>
    <alternativeName>
        <fullName evidence="7">Ribosome-associated protein quality control-upstream factor</fullName>
        <shortName evidence="7">RQC-upstream factor</shortName>
        <shortName evidence="7">RqcU</shortName>
        <ecNumber evidence="7">3.6.4.-</ecNumber>
    </alternativeName>
</protein>
<proteinExistence type="inferred from homology"/>
<keyword evidence="7 10" id="KW-0255">Endonuclease</keyword>
<evidence type="ECO:0000256" key="1">
    <source>
        <dbReference type="ARBA" id="ARBA00022730"/>
    </source>
</evidence>
<dbReference type="Pfam" id="PF00488">
    <property type="entry name" value="MutS_V"/>
    <property type="match status" value="1"/>
</dbReference>
<comment type="function">
    <text evidence="7">Endonuclease that is involved in the suppression of homologous recombination and thus may have a key role in the control of bacterial genetic diversity.</text>
</comment>
<comment type="function">
    <text evidence="7">Acts as a ribosome collision sensor, splitting the ribosome into its 2 subunits. Detects stalled/collided 70S ribosomes which it binds and splits by an ATP-hydrolysis driven conformational change. Acts upstream of the ribosome quality control system (RQC), a ribosome-associated complex that mediates the extraction of incompletely synthesized nascent chains from stalled ribosomes and their subsequent degradation. Probably generates substrates for RQC.</text>
</comment>
<keyword evidence="7" id="KW-0540">Nuclease</keyword>
<evidence type="ECO:0000256" key="6">
    <source>
        <dbReference type="ARBA" id="ARBA00023125"/>
    </source>
</evidence>
<dbReference type="SUPFAM" id="SSF160443">
    <property type="entry name" value="SMR domain-like"/>
    <property type="match status" value="1"/>
</dbReference>
<dbReference type="SMART" id="SM00533">
    <property type="entry name" value="MUTSd"/>
    <property type="match status" value="1"/>
</dbReference>
<dbReference type="InterPro" id="IPR027417">
    <property type="entry name" value="P-loop_NTPase"/>
</dbReference>
<feature type="binding site" evidence="7">
    <location>
        <begin position="343"/>
        <end position="350"/>
    </location>
    <ligand>
        <name>ATP</name>
        <dbReference type="ChEBI" id="CHEBI:30616"/>
    </ligand>
</feature>
<dbReference type="Gene3D" id="3.30.1370.110">
    <property type="match status" value="1"/>
</dbReference>
<dbReference type="SMART" id="SM00463">
    <property type="entry name" value="SMR"/>
    <property type="match status" value="1"/>
</dbReference>
<dbReference type="InterPro" id="IPR000432">
    <property type="entry name" value="DNA_mismatch_repair_MutS_C"/>
</dbReference>
<gene>
    <name evidence="7" type="primary">mutS2</name>
    <name evidence="7" type="synonym">rqcU</name>
    <name evidence="10" type="ORF">Q0590_20510</name>
</gene>
<keyword evidence="2 7" id="KW-0547">Nucleotide-binding</keyword>
<sequence length="799" mass="90517">MLYPHTIEQKLGFDKIREQLKEECISTLGQAFVDKLRFSNDFDMIQKLVGQTAEFKEILLHEGDFPSGNYIDANPHLNKAAIEGAFLSEEEFFDIKLSLQTIYACLQFFAKKDETAYPNLREFSQSVEVDVNLLKQLDRVFDNRGKLKDDASPELLSIRRQIISEQSNLRKKLDTILKSAKSQGYISDDVSLTVRGGRMVIPVSAEHKRRIKGFIHDESASGQTVFLEPAEVFDINNEITELGYKERREVVRILTELTNKLRPYVPALKKAYTFLGLMDFVRAKAKFAIRTEAINPVCVKQTLIDWINARHPLLMLSFQKQGKTVRPLTIKLDHKERILIISGPNAGGKSIALKTVGLTQYMYQCGMLVTMAEQSQIGLFKDIFIDIGDEQSLENDLSTYSSHLTNMKYFLKMADKYTLFLIDEFGTGTEPSVGGAIAESILEKLNQSKAFGVINTHYTNLKFFAEHTPGLVNGAMRFDSQHLEPLYQLEIGRPGSSFAFEIANKIGLPGEVIAAAKEKVGDKQVNFEKLLRELETEKRKLGTKNQELSVLQKSLNQTLKEYSELKGRLDTDKKKLMNQAKEEAKRLVKEANQKIEQTIRDIRKNKADKEETKQLRKELQTFDQSLKVEYVPEPTTEKEELQVEEGEIEVGNLVRIKGQNAVGEVLGIRGKDVEISIGALKSTVKLNRLEKISRKEYRAQVNENTPRMLGIDMNEKMANFSYQLDLRGKRGEEAMTALDEFMDDALMLGSPELRIVHGKGDGILRTLVRNQLRSYPQVASLADEHADRGGAGVTVVKMR</sequence>
<keyword evidence="8" id="KW-0175">Coiled coil</keyword>
<dbReference type="InterPro" id="IPR002625">
    <property type="entry name" value="Smr_dom"/>
</dbReference>
<dbReference type="PROSITE" id="PS50828">
    <property type="entry name" value="SMR"/>
    <property type="match status" value="1"/>
</dbReference>
<reference evidence="10" key="1">
    <citation type="submission" date="2023-07" db="EMBL/GenBank/DDBJ databases">
        <title>The genome sequence of Rhodocytophaga aerolata KACC 12507.</title>
        <authorList>
            <person name="Zhang X."/>
        </authorList>
    </citation>
    <scope>NUCLEOTIDE SEQUENCE</scope>
    <source>
        <strain evidence="10">KACC 12507</strain>
    </source>
</reference>
<evidence type="ECO:0000313" key="11">
    <source>
        <dbReference type="Proteomes" id="UP001168528"/>
    </source>
</evidence>
<dbReference type="PANTHER" id="PTHR48466">
    <property type="entry name" value="OS10G0509000 PROTEIN-RELATED"/>
    <property type="match status" value="1"/>
</dbReference>
<keyword evidence="4 7" id="KW-0067">ATP-binding</keyword>
<evidence type="ECO:0000256" key="8">
    <source>
        <dbReference type="SAM" id="Coils"/>
    </source>
</evidence>
<dbReference type="InterPro" id="IPR036187">
    <property type="entry name" value="DNA_mismatch_repair_MutS_sf"/>
</dbReference>
<feature type="domain" description="Smr" evidence="9">
    <location>
        <begin position="724"/>
        <end position="799"/>
    </location>
</feature>
<evidence type="ECO:0000256" key="4">
    <source>
        <dbReference type="ARBA" id="ARBA00022840"/>
    </source>
</evidence>
<dbReference type="NCBIfam" id="TIGR01069">
    <property type="entry name" value="mutS2"/>
    <property type="match status" value="1"/>
</dbReference>
<dbReference type="Proteomes" id="UP001168528">
    <property type="component" value="Unassembled WGS sequence"/>
</dbReference>
<keyword evidence="6 7" id="KW-0238">DNA-binding</keyword>
<dbReference type="RefSeq" id="WP_302039471.1">
    <property type="nucleotide sequence ID" value="NZ_JAUKPO010000013.1"/>
</dbReference>
<dbReference type="InterPro" id="IPR007696">
    <property type="entry name" value="DNA_mismatch_repair_MutS_core"/>
</dbReference>
<keyword evidence="11" id="KW-1185">Reference proteome</keyword>
<dbReference type="SUPFAM" id="SSF48334">
    <property type="entry name" value="DNA repair protein MutS, domain III"/>
    <property type="match status" value="1"/>
</dbReference>
<keyword evidence="5 7" id="KW-0694">RNA-binding</keyword>
<dbReference type="GO" id="GO:0004519">
    <property type="term" value="F:endonuclease activity"/>
    <property type="evidence" value="ECO:0007669"/>
    <property type="project" value="UniProtKB-KW"/>
</dbReference>
<organism evidence="10 11">
    <name type="scientific">Rhodocytophaga aerolata</name>
    <dbReference type="NCBI Taxonomy" id="455078"/>
    <lineage>
        <taxon>Bacteria</taxon>
        <taxon>Pseudomonadati</taxon>
        <taxon>Bacteroidota</taxon>
        <taxon>Cytophagia</taxon>
        <taxon>Cytophagales</taxon>
        <taxon>Rhodocytophagaceae</taxon>
        <taxon>Rhodocytophaga</taxon>
    </lineage>
</organism>
<evidence type="ECO:0000256" key="5">
    <source>
        <dbReference type="ARBA" id="ARBA00022884"/>
    </source>
</evidence>
<dbReference type="EC" id="3.6.4.-" evidence="7"/>
<keyword evidence="1 7" id="KW-0699">rRNA-binding</keyword>
<dbReference type="InterPro" id="IPR036063">
    <property type="entry name" value="Smr_dom_sf"/>
</dbReference>
<feature type="coiled-coil region" evidence="8">
    <location>
        <begin position="527"/>
        <end position="612"/>
    </location>
</feature>
<dbReference type="SUPFAM" id="SSF52540">
    <property type="entry name" value="P-loop containing nucleoside triphosphate hydrolases"/>
    <property type="match status" value="1"/>
</dbReference>
<dbReference type="HAMAP" id="MF_00092">
    <property type="entry name" value="MutS2"/>
    <property type="match status" value="1"/>
</dbReference>
<dbReference type="InterPro" id="IPR045076">
    <property type="entry name" value="MutS"/>
</dbReference>
<evidence type="ECO:0000313" key="10">
    <source>
        <dbReference type="EMBL" id="MDO1448671.1"/>
    </source>
</evidence>
<evidence type="ECO:0000256" key="7">
    <source>
        <dbReference type="HAMAP-Rule" id="MF_00092"/>
    </source>
</evidence>
<evidence type="ECO:0000256" key="3">
    <source>
        <dbReference type="ARBA" id="ARBA00022801"/>
    </source>
</evidence>
<comment type="subunit">
    <text evidence="7">Homodimer. Binds to stalled ribosomes, contacting rRNA.</text>
</comment>
<name>A0ABT8R9A4_9BACT</name>
<dbReference type="Pfam" id="PF01713">
    <property type="entry name" value="Smr"/>
    <property type="match status" value="1"/>
</dbReference>
<comment type="caution">
    <text evidence="10">The sequence shown here is derived from an EMBL/GenBank/DDBJ whole genome shotgun (WGS) entry which is preliminary data.</text>
</comment>
<dbReference type="PIRSF" id="PIRSF005814">
    <property type="entry name" value="MutS_YshD"/>
    <property type="match status" value="1"/>
</dbReference>
<dbReference type="EC" id="3.1.-.-" evidence="7"/>
<keyword evidence="3 7" id="KW-0378">Hydrolase</keyword>
<dbReference type="SMART" id="SM00534">
    <property type="entry name" value="MUTSac"/>
    <property type="match status" value="1"/>
</dbReference>
<accession>A0ABT8R9A4</accession>
<dbReference type="InterPro" id="IPR046893">
    <property type="entry name" value="MSSS"/>
</dbReference>
<dbReference type="PANTHER" id="PTHR48466:SF2">
    <property type="entry name" value="OS10G0509000 PROTEIN"/>
    <property type="match status" value="1"/>
</dbReference>
<dbReference type="Pfam" id="PF20297">
    <property type="entry name" value="MSSS"/>
    <property type="match status" value="1"/>
</dbReference>
<dbReference type="InterPro" id="IPR005747">
    <property type="entry name" value="MutS2"/>
</dbReference>